<reference evidence="1" key="1">
    <citation type="journal article" date="2021" name="Proc. Natl. Acad. Sci. U.S.A.">
        <title>A Catalog of Tens of Thousands of Viruses from Human Metagenomes Reveals Hidden Associations with Chronic Diseases.</title>
        <authorList>
            <person name="Tisza M.J."/>
            <person name="Buck C.B."/>
        </authorList>
    </citation>
    <scope>NUCLEOTIDE SEQUENCE</scope>
    <source>
        <strain evidence="1">CtL0q1</strain>
    </source>
</reference>
<proteinExistence type="predicted"/>
<name>A0A8S5PJP3_9CAUD</name>
<evidence type="ECO:0000313" key="1">
    <source>
        <dbReference type="EMBL" id="DAE06952.1"/>
    </source>
</evidence>
<accession>A0A8S5PJP3</accession>
<organism evidence="1">
    <name type="scientific">Siphoviridae sp. ctL0q1</name>
    <dbReference type="NCBI Taxonomy" id="2825449"/>
    <lineage>
        <taxon>Viruses</taxon>
        <taxon>Duplodnaviria</taxon>
        <taxon>Heunggongvirae</taxon>
        <taxon>Uroviricota</taxon>
        <taxon>Caudoviricetes</taxon>
    </lineage>
</organism>
<dbReference type="EMBL" id="BK015443">
    <property type="protein sequence ID" value="DAE06952.1"/>
    <property type="molecule type" value="Genomic_DNA"/>
</dbReference>
<sequence length="59" mass="6759">MNENFIKTFDKTTSEKLLSLGFQKVDESNGIYTFLNNKTLLFSNGVDESKILYSNVLTF</sequence>
<protein>
    <submittedName>
        <fullName evidence="1">Uncharacterized protein</fullName>
    </submittedName>
</protein>